<reference evidence="1 2" key="1">
    <citation type="submission" date="2019-07" db="EMBL/GenBank/DDBJ databases">
        <title>Complete Genome Sequence of drought tolerant Plant Growth-Promoting Rhizobacterium Glutamicibacter halophytocola DR408.</title>
        <authorList>
            <person name="Nishu S.D."/>
            <person name="Lee T.K."/>
        </authorList>
    </citation>
    <scope>NUCLEOTIDE SEQUENCE [LARGE SCALE GENOMIC DNA]</scope>
    <source>
        <strain evidence="1 2">DR408</strain>
    </source>
</reference>
<name>A0ABX5YA21_9MICC</name>
<evidence type="ECO:0000313" key="1">
    <source>
        <dbReference type="EMBL" id="QDY66516.1"/>
    </source>
</evidence>
<sequence>MVMHLVLERGNVNSATALIQAGYTVYRDIWSWVELGWHTQRPRYHLLRRYLDSGTGKKAAVLLKAGTVSNPLKFPPRAQ</sequence>
<dbReference type="EMBL" id="CP042260">
    <property type="protein sequence ID" value="QDY66516.1"/>
    <property type="molecule type" value="Genomic_DNA"/>
</dbReference>
<dbReference type="Proteomes" id="UP000320717">
    <property type="component" value="Chromosome"/>
</dbReference>
<keyword evidence="2" id="KW-1185">Reference proteome</keyword>
<gene>
    <name evidence="1" type="ORF">FQA45_09360</name>
</gene>
<protein>
    <submittedName>
        <fullName evidence="1">Uncharacterized protein</fullName>
    </submittedName>
</protein>
<accession>A0ABX5YA21</accession>
<evidence type="ECO:0000313" key="2">
    <source>
        <dbReference type="Proteomes" id="UP000320717"/>
    </source>
</evidence>
<organism evidence="1 2">
    <name type="scientific">Glutamicibacter halophytocola</name>
    <dbReference type="NCBI Taxonomy" id="1933880"/>
    <lineage>
        <taxon>Bacteria</taxon>
        <taxon>Bacillati</taxon>
        <taxon>Actinomycetota</taxon>
        <taxon>Actinomycetes</taxon>
        <taxon>Micrococcales</taxon>
        <taxon>Micrococcaceae</taxon>
        <taxon>Glutamicibacter</taxon>
    </lineage>
</organism>
<proteinExistence type="predicted"/>